<keyword evidence="2" id="KW-1185">Reference proteome</keyword>
<protein>
    <submittedName>
        <fullName evidence="1">Uncharacterized protein</fullName>
    </submittedName>
</protein>
<dbReference type="EMBL" id="MTYJ01000092">
    <property type="protein sequence ID" value="OQV15246.1"/>
    <property type="molecule type" value="Genomic_DNA"/>
</dbReference>
<proteinExistence type="predicted"/>
<dbReference type="Proteomes" id="UP000192578">
    <property type="component" value="Unassembled WGS sequence"/>
</dbReference>
<gene>
    <name evidence="1" type="ORF">BV898_10628</name>
</gene>
<evidence type="ECO:0000313" key="2">
    <source>
        <dbReference type="Proteomes" id="UP000192578"/>
    </source>
</evidence>
<accession>A0A1W0WJ73</accession>
<reference evidence="2" key="1">
    <citation type="submission" date="2017-01" db="EMBL/GenBank/DDBJ databases">
        <title>Comparative genomics of anhydrobiosis in the tardigrade Hypsibius dujardini.</title>
        <authorList>
            <person name="Yoshida Y."/>
            <person name="Koutsovoulos G."/>
            <person name="Laetsch D."/>
            <person name="Stevens L."/>
            <person name="Kumar S."/>
            <person name="Horikawa D."/>
            <person name="Ishino K."/>
            <person name="Komine S."/>
            <person name="Tomita M."/>
            <person name="Blaxter M."/>
            <person name="Arakawa K."/>
        </authorList>
    </citation>
    <scope>NUCLEOTIDE SEQUENCE [LARGE SCALE GENOMIC DNA]</scope>
    <source>
        <strain evidence="2">Z151</strain>
    </source>
</reference>
<comment type="caution">
    <text evidence="1">The sequence shown here is derived from an EMBL/GenBank/DDBJ whole genome shotgun (WGS) entry which is preliminary data.</text>
</comment>
<evidence type="ECO:0000313" key="1">
    <source>
        <dbReference type="EMBL" id="OQV15246.1"/>
    </source>
</evidence>
<sequence length="127" mass="14896">MVDVTQHPRYSDAKLSIKVREAYSPAFDTEKSRRAKHLEVLEDLRALPRHIEIHALFAAIEELQDGALLHQFDQPHLQLGLEISSQTRRDKEGLVHNLRETTKRLHAAREKSWRLQQENERQISFIL</sequence>
<organism evidence="1 2">
    <name type="scientific">Hypsibius exemplaris</name>
    <name type="common">Freshwater tardigrade</name>
    <dbReference type="NCBI Taxonomy" id="2072580"/>
    <lineage>
        <taxon>Eukaryota</taxon>
        <taxon>Metazoa</taxon>
        <taxon>Ecdysozoa</taxon>
        <taxon>Tardigrada</taxon>
        <taxon>Eutardigrada</taxon>
        <taxon>Parachela</taxon>
        <taxon>Hypsibioidea</taxon>
        <taxon>Hypsibiidae</taxon>
        <taxon>Hypsibius</taxon>
    </lineage>
</organism>
<name>A0A1W0WJ73_HYPEX</name>
<dbReference type="AlphaFoldDB" id="A0A1W0WJ73"/>